<evidence type="ECO:0000259" key="11">
    <source>
        <dbReference type="PROSITE" id="PS51296"/>
    </source>
</evidence>
<keyword evidence="6" id="KW-0411">Iron-sulfur</keyword>
<keyword evidence="13" id="KW-1185">Reference proteome</keyword>
<sequence length="167" mass="16500">MNEIRETKRKAAQMTVNDINRRTVLIGVAGAAAIGATATALAACSNSDTPDAESVSTTADGIGGAAPATNDSGGALGVSSDVAVGGGMIYEDQGVVVTQPSDGVFKAFSTVCTHQGCSVTSIKDGAIVCPCHNSLFSITDGSVLGGPATEPLPEKTVTVTGDAITLG</sequence>
<protein>
    <recommendedName>
        <fullName evidence="2">Cytochrome bc1 complex Rieske iron-sulfur subunit</fullName>
    </recommendedName>
    <alternativeName>
        <fullName evidence="8">Cytochrome bc1 reductase complex subunit QcrA</fullName>
    </alternativeName>
</protein>
<evidence type="ECO:0000256" key="9">
    <source>
        <dbReference type="ARBA" id="ARBA00034078"/>
    </source>
</evidence>
<evidence type="ECO:0000256" key="2">
    <source>
        <dbReference type="ARBA" id="ARBA00015816"/>
    </source>
</evidence>
<dbReference type="Gene3D" id="2.102.10.10">
    <property type="entry name" value="Rieske [2Fe-2S] iron-sulphur domain"/>
    <property type="match status" value="1"/>
</dbReference>
<evidence type="ECO:0000256" key="10">
    <source>
        <dbReference type="SAM" id="SignalP"/>
    </source>
</evidence>
<feature type="domain" description="Rieske" evidence="11">
    <location>
        <begin position="74"/>
        <end position="166"/>
    </location>
</feature>
<dbReference type="PROSITE" id="PS51296">
    <property type="entry name" value="RIESKE"/>
    <property type="match status" value="1"/>
</dbReference>
<evidence type="ECO:0000256" key="4">
    <source>
        <dbReference type="ARBA" id="ARBA00022723"/>
    </source>
</evidence>
<dbReference type="InterPro" id="IPR014349">
    <property type="entry name" value="Rieske_Fe-S_prot"/>
</dbReference>
<keyword evidence="3" id="KW-0001">2Fe-2S</keyword>
<dbReference type="EMBL" id="JAWLUM010000005">
    <property type="protein sequence ID" value="MDV7136792.1"/>
    <property type="molecule type" value="Genomic_DNA"/>
</dbReference>
<accession>A0ABU4EZV4</accession>
<feature type="signal peptide" evidence="10">
    <location>
        <begin position="1"/>
        <end position="42"/>
    </location>
</feature>
<organism evidence="12 13">
    <name type="scientific">Williamsia marianensis</name>
    <dbReference type="NCBI Taxonomy" id="85044"/>
    <lineage>
        <taxon>Bacteria</taxon>
        <taxon>Bacillati</taxon>
        <taxon>Actinomycetota</taxon>
        <taxon>Actinomycetes</taxon>
        <taxon>Mycobacteriales</taxon>
        <taxon>Nocardiaceae</taxon>
        <taxon>Williamsia</taxon>
    </lineage>
</organism>
<dbReference type="CDD" id="cd03467">
    <property type="entry name" value="Rieske"/>
    <property type="match status" value="1"/>
</dbReference>
<gene>
    <name evidence="12" type="ORF">R4198_24115</name>
</gene>
<evidence type="ECO:0000256" key="5">
    <source>
        <dbReference type="ARBA" id="ARBA00023004"/>
    </source>
</evidence>
<dbReference type="Pfam" id="PF00355">
    <property type="entry name" value="Rieske"/>
    <property type="match status" value="1"/>
</dbReference>
<name>A0ABU4EZV4_WILMA</name>
<dbReference type="PRINTS" id="PR00162">
    <property type="entry name" value="RIESKE"/>
</dbReference>
<comment type="cofactor">
    <cofactor evidence="9">
        <name>[2Fe-2S] cluster</name>
        <dbReference type="ChEBI" id="CHEBI:190135"/>
    </cofactor>
</comment>
<reference evidence="12 13" key="1">
    <citation type="submission" date="2023-10" db="EMBL/GenBank/DDBJ databases">
        <title>Development of a sustainable strategy for remediation of hydrocarbon-contaminated territories based on the waste exchange concept.</title>
        <authorList>
            <person name="Krivoruchko A."/>
        </authorList>
    </citation>
    <scope>NUCLEOTIDE SEQUENCE [LARGE SCALE GENOMIC DNA]</scope>
    <source>
        <strain evidence="12 13">IEGM 1236</strain>
    </source>
</reference>
<keyword evidence="4" id="KW-0479">Metal-binding</keyword>
<dbReference type="Proteomes" id="UP001185792">
    <property type="component" value="Unassembled WGS sequence"/>
</dbReference>
<dbReference type="PROSITE" id="PS51318">
    <property type="entry name" value="TAT"/>
    <property type="match status" value="1"/>
</dbReference>
<dbReference type="PANTHER" id="PTHR10134">
    <property type="entry name" value="CYTOCHROME B-C1 COMPLEX SUBUNIT RIESKE, MITOCHONDRIAL"/>
    <property type="match status" value="1"/>
</dbReference>
<dbReference type="InterPro" id="IPR017941">
    <property type="entry name" value="Rieske_2Fe-2S"/>
</dbReference>
<dbReference type="RefSeq" id="WP_317714759.1">
    <property type="nucleotide sequence ID" value="NZ_JAWLUM010000005.1"/>
</dbReference>
<keyword evidence="10" id="KW-0732">Signal</keyword>
<keyword evidence="7" id="KW-1015">Disulfide bond</keyword>
<evidence type="ECO:0000256" key="3">
    <source>
        <dbReference type="ARBA" id="ARBA00022714"/>
    </source>
</evidence>
<evidence type="ECO:0000256" key="6">
    <source>
        <dbReference type="ARBA" id="ARBA00023014"/>
    </source>
</evidence>
<proteinExistence type="predicted"/>
<evidence type="ECO:0000256" key="1">
    <source>
        <dbReference type="ARBA" id="ARBA00002494"/>
    </source>
</evidence>
<comment type="function">
    <text evidence="1">Iron-sulfur subunit of the cytochrome bc1 complex, an essential component of the respiratory electron transport chain required for ATP synthesis. The bc1 complex catalyzes the oxidation of menaquinol and the reduction of cytochrome c in the respiratory chain. The bc1 complex operates through a Q-cycle mechanism that couples electron transfer to generation of the proton gradient that drives ATP synthesis.</text>
</comment>
<keyword evidence="5" id="KW-0408">Iron</keyword>
<evidence type="ECO:0000313" key="13">
    <source>
        <dbReference type="Proteomes" id="UP001185792"/>
    </source>
</evidence>
<evidence type="ECO:0000313" key="12">
    <source>
        <dbReference type="EMBL" id="MDV7136792.1"/>
    </source>
</evidence>
<dbReference type="InterPro" id="IPR036922">
    <property type="entry name" value="Rieske_2Fe-2S_sf"/>
</dbReference>
<dbReference type="InterPro" id="IPR005805">
    <property type="entry name" value="Rieske_Fe-S_prot_C"/>
</dbReference>
<dbReference type="InterPro" id="IPR006311">
    <property type="entry name" value="TAT_signal"/>
</dbReference>
<feature type="chain" id="PRO_5046118495" description="Cytochrome bc1 complex Rieske iron-sulfur subunit" evidence="10">
    <location>
        <begin position="43"/>
        <end position="167"/>
    </location>
</feature>
<evidence type="ECO:0000256" key="8">
    <source>
        <dbReference type="ARBA" id="ARBA00029586"/>
    </source>
</evidence>
<evidence type="ECO:0000256" key="7">
    <source>
        <dbReference type="ARBA" id="ARBA00023157"/>
    </source>
</evidence>
<comment type="caution">
    <text evidence="12">The sequence shown here is derived from an EMBL/GenBank/DDBJ whole genome shotgun (WGS) entry which is preliminary data.</text>
</comment>
<dbReference type="SUPFAM" id="SSF50022">
    <property type="entry name" value="ISP domain"/>
    <property type="match status" value="1"/>
</dbReference>